<dbReference type="STRING" id="313596.RB2501_04435"/>
<dbReference type="PANTHER" id="PTHR11731">
    <property type="entry name" value="PROTEASE FAMILY S9B,C DIPEPTIDYL-PEPTIDASE IV-RELATED"/>
    <property type="match status" value="1"/>
</dbReference>
<dbReference type="GO" id="GO:0006508">
    <property type="term" value="P:proteolysis"/>
    <property type="evidence" value="ECO:0007669"/>
    <property type="project" value="UniProtKB-KW"/>
</dbReference>
<dbReference type="Proteomes" id="UP000009049">
    <property type="component" value="Chromosome"/>
</dbReference>
<dbReference type="GO" id="GO:0008239">
    <property type="term" value="F:dipeptidyl-peptidase activity"/>
    <property type="evidence" value="ECO:0007669"/>
    <property type="project" value="TreeGrafter"/>
</dbReference>
<comment type="function">
    <text evidence="6">This enzyme catalyzes the hydrolysis of the N-terminal peptide bond of an N-acetylated peptide to generate an N-acetylated amino acid and a peptide with a free N-terminus. It preferentially cleaves off Ac-Ala, Ac-Met and Ac-Ser. Also, involved in the degradation of oxidized and glycated proteins.</text>
</comment>
<dbReference type="GO" id="GO:0004177">
    <property type="term" value="F:aminopeptidase activity"/>
    <property type="evidence" value="ECO:0007669"/>
    <property type="project" value="UniProtKB-KW"/>
</dbReference>
<feature type="domain" description="Dipeptidylpeptidase IV N-terminal" evidence="9">
    <location>
        <begin position="284"/>
        <end position="363"/>
    </location>
</feature>
<dbReference type="KEGG" id="rbi:RB2501_04435"/>
<dbReference type="InterPro" id="IPR011659">
    <property type="entry name" value="WD40"/>
</dbReference>
<evidence type="ECO:0000313" key="11">
    <source>
        <dbReference type="Proteomes" id="UP000009049"/>
    </source>
</evidence>
<evidence type="ECO:0000256" key="5">
    <source>
        <dbReference type="ARBA" id="ARBA00032596"/>
    </source>
</evidence>
<accession>A4CGQ7</accession>
<evidence type="ECO:0000259" key="9">
    <source>
        <dbReference type="Pfam" id="PF00930"/>
    </source>
</evidence>
<dbReference type="GO" id="GO:0004252">
    <property type="term" value="F:serine-type endopeptidase activity"/>
    <property type="evidence" value="ECO:0007669"/>
    <property type="project" value="InterPro"/>
</dbReference>
<evidence type="ECO:0000313" key="10">
    <source>
        <dbReference type="EMBL" id="EAR16115.1"/>
    </source>
</evidence>
<dbReference type="RefSeq" id="WP_012813810.1">
    <property type="nucleotide sequence ID" value="NC_013222.1"/>
</dbReference>
<dbReference type="Gene3D" id="3.40.50.1820">
    <property type="entry name" value="alpha/beta hydrolase"/>
    <property type="match status" value="1"/>
</dbReference>
<dbReference type="OrthoDB" id="108903at2"/>
<name>A4CGQ7_ROBBH</name>
<keyword evidence="3" id="KW-0007">Acetylation</keyword>
<dbReference type="Pfam" id="PF07676">
    <property type="entry name" value="PD40"/>
    <property type="match status" value="1"/>
</dbReference>
<dbReference type="InterPro" id="IPR002469">
    <property type="entry name" value="Peptidase_S9B_N"/>
</dbReference>
<dbReference type="eggNOG" id="COG1506">
    <property type="taxonomic scope" value="Bacteria"/>
</dbReference>
<dbReference type="PANTHER" id="PTHR11731:SF193">
    <property type="entry name" value="DIPEPTIDYL PEPTIDASE 9"/>
    <property type="match status" value="1"/>
</dbReference>
<gene>
    <name evidence="10" type="ordered locus">RB2501_04435</name>
</gene>
<dbReference type="SUPFAM" id="SSF82171">
    <property type="entry name" value="DPP6 N-terminal domain-like"/>
    <property type="match status" value="1"/>
</dbReference>
<dbReference type="InterPro" id="IPR011042">
    <property type="entry name" value="6-blade_b-propeller_TolB-like"/>
</dbReference>
<sequence length="677" mass="75005">MKRFAFLLLALWVLPATTQQPSLQQILGYSFPTELTASETSGLVAWVENAEGVRNIYYARGLEYLPVQLTRYTADDGQELSQLRFGPEGKTLWFVRGGSANRQGEYPNPVSMPDPPEQTIHKASLENSDIQALSEGHHPLLAGDRVIFLRKGQPRIMDLSGENESPLFKVRGSVSGLALSPDGSKLAFVNSRGDHSFIGIYNFATEAFHFQDPSIDRDSDPVWSPDGQQLAFLRTPYEEPELFVPRRQGLPFSIRVTEVASGKTQTIFTADAGTGSVFQGVSASNQLFWTARNTLIFPWEKDGWRHLYELPAGGGEPRLITPGAGEVQYVSQNTDRGTLLFNSNQADRDRPHIYSYDGGLKQLTRGESLEWTPVMDGDGAIFCLGSTATDPANVKRIIPGGIEAVTRDLNYPSESLVVPVAVSLTASDGHPSYGQLFVPPGLKRGEKAPAVIYFHGGSRRQMFPGFHHLGYYHYAYAMNQYLAQNGYVVLSLNYRSGTGYGLEFREAEGYGAAGASEYRDVLAAAGFLQNHPQVDASRLGLWGGSYGGYLTALGLARNSDRFKAGVDIHGVYDWNNIIEGFMPSYNPLAKPEFAKRAYEASPIAVMEGWKSPVLLIHGDDDRNVPFSETVKKAGRLRELGVEFEQLVFPDDVHMFLLHDNWYRALEATKDFFDRKLN</sequence>
<keyword evidence="10" id="KW-0031">Aminopeptidase</keyword>
<evidence type="ECO:0000256" key="2">
    <source>
        <dbReference type="ARBA" id="ARBA00022801"/>
    </source>
</evidence>
<keyword evidence="1" id="KW-0645">Protease</keyword>
<dbReference type="EMBL" id="CP001712">
    <property type="protein sequence ID" value="EAR16115.1"/>
    <property type="molecule type" value="Genomic_DNA"/>
</dbReference>
<protein>
    <recommendedName>
        <fullName evidence="5">Acyl-peptide hydrolase</fullName>
    </recommendedName>
    <alternativeName>
        <fullName evidence="4">Acylaminoacyl-peptidase</fullName>
    </alternativeName>
</protein>
<keyword evidence="7" id="KW-0732">Signal</keyword>
<feature type="chain" id="PRO_5002666364" description="Acyl-peptide hydrolase" evidence="7">
    <location>
        <begin position="19"/>
        <end position="677"/>
    </location>
</feature>
<keyword evidence="11" id="KW-1185">Reference proteome</keyword>
<dbReference type="Gene3D" id="2.120.10.30">
    <property type="entry name" value="TolB, C-terminal domain"/>
    <property type="match status" value="1"/>
</dbReference>
<evidence type="ECO:0000256" key="1">
    <source>
        <dbReference type="ARBA" id="ARBA00022670"/>
    </source>
</evidence>
<feature type="signal peptide" evidence="7">
    <location>
        <begin position="1"/>
        <end position="18"/>
    </location>
</feature>
<evidence type="ECO:0000256" key="6">
    <source>
        <dbReference type="ARBA" id="ARBA00045885"/>
    </source>
</evidence>
<evidence type="ECO:0000256" key="7">
    <source>
        <dbReference type="SAM" id="SignalP"/>
    </source>
</evidence>
<keyword evidence="2" id="KW-0378">Hydrolase</keyword>
<dbReference type="InterPro" id="IPR050278">
    <property type="entry name" value="Serine_Prot_S9B/DPPIV"/>
</dbReference>
<dbReference type="InterPro" id="IPR001375">
    <property type="entry name" value="Peptidase_S9_cat"/>
</dbReference>
<reference evidence="10 11" key="1">
    <citation type="journal article" date="2009" name="J. Bacteriol.">
        <title>Complete genome sequence of Robiginitalea biformata HTCC2501.</title>
        <authorList>
            <person name="Oh H.M."/>
            <person name="Giovannoni S.J."/>
            <person name="Lee K."/>
            <person name="Ferriera S."/>
            <person name="Johnson J."/>
            <person name="Cho J.C."/>
        </authorList>
    </citation>
    <scope>NUCLEOTIDE SEQUENCE [LARGE SCALE GENOMIC DNA]</scope>
    <source>
        <strain evidence="11">ATCC BAA-864 / HTCC2501 / KCTC 12146</strain>
    </source>
</reference>
<dbReference type="Pfam" id="PF00930">
    <property type="entry name" value="DPPIV_N"/>
    <property type="match status" value="1"/>
</dbReference>
<organism evidence="10 11">
    <name type="scientific">Robiginitalea biformata (strain ATCC BAA-864 / DSM 15991 / KCTC 12146 / HTCC2501)</name>
    <dbReference type="NCBI Taxonomy" id="313596"/>
    <lineage>
        <taxon>Bacteria</taxon>
        <taxon>Pseudomonadati</taxon>
        <taxon>Bacteroidota</taxon>
        <taxon>Flavobacteriia</taxon>
        <taxon>Flavobacteriales</taxon>
        <taxon>Flavobacteriaceae</taxon>
        <taxon>Robiginitalea</taxon>
    </lineage>
</organism>
<evidence type="ECO:0000256" key="4">
    <source>
        <dbReference type="ARBA" id="ARBA00032284"/>
    </source>
</evidence>
<dbReference type="HOGENOM" id="CLU_395743_0_0_10"/>
<feature type="domain" description="Peptidase S9 prolyl oligopeptidase catalytic" evidence="8">
    <location>
        <begin position="478"/>
        <end position="677"/>
    </location>
</feature>
<dbReference type="eggNOG" id="COG0823">
    <property type="taxonomic scope" value="Bacteria"/>
</dbReference>
<dbReference type="InterPro" id="IPR029058">
    <property type="entry name" value="AB_hydrolase_fold"/>
</dbReference>
<dbReference type="Pfam" id="PF00326">
    <property type="entry name" value="Peptidase_S9"/>
    <property type="match status" value="1"/>
</dbReference>
<evidence type="ECO:0000259" key="8">
    <source>
        <dbReference type="Pfam" id="PF00326"/>
    </source>
</evidence>
<dbReference type="SUPFAM" id="SSF53474">
    <property type="entry name" value="alpha/beta-Hydrolases"/>
    <property type="match status" value="1"/>
</dbReference>
<evidence type="ECO:0000256" key="3">
    <source>
        <dbReference type="ARBA" id="ARBA00022990"/>
    </source>
</evidence>
<dbReference type="InterPro" id="IPR002471">
    <property type="entry name" value="Pept_S9_AS"/>
</dbReference>
<dbReference type="PROSITE" id="PS00708">
    <property type="entry name" value="PRO_ENDOPEP_SER"/>
    <property type="match status" value="1"/>
</dbReference>
<proteinExistence type="predicted"/>
<dbReference type="AlphaFoldDB" id="A4CGQ7"/>